<evidence type="ECO:0000313" key="8">
    <source>
        <dbReference type="EMBL" id="QIB71965.1"/>
    </source>
</evidence>
<evidence type="ECO:0000256" key="3">
    <source>
        <dbReference type="ARBA" id="ARBA00022989"/>
    </source>
</evidence>
<dbReference type="GO" id="GO:0006119">
    <property type="term" value="P:oxidative phosphorylation"/>
    <property type="evidence" value="ECO:0007669"/>
    <property type="project" value="UniProtKB-UniPathway"/>
</dbReference>
<feature type="transmembrane region" description="Helical" evidence="6">
    <location>
        <begin position="446"/>
        <end position="469"/>
    </location>
</feature>
<sequence length="677" mass="77828">MIYMYLYSKMIFSMQSFYFKLLYILPILTYFSLNLLKAIFRVYKYLKLFCREWFYTTNHKRLGLNYILFAAFSGLFGTTLSTLIRLELAQPGSLIFANNANAYHVTMAIHAIIMVFFLVTPLVFGGFGNYFLPIYVGARDVAYPRLNNFSLWILPAALITVLRTLWEGIRVTPSNYIYESNFTNKYWNRSIFNTELILLNKEDEENFNFKSYNFDSEAISWHNLYEKNNLNIEYSFEECNSLPIDADTLVGYLPAINNSADLTNTMAGWTFTTPFSHSRFTGAPLDWAMAGLLVATFSSILTLINLVVTWRYLRGRGSRNQKDFYPIALIANFISLRILIIVSPILNAGLLMLLADRHFYTAFFTVRAGGDILLFQHIFWFFGHPEVYILVMPAFGIASTLIPYYTRKPLGSKMHMVYAMHAIASMGFVVWGHHMYLVGIDNKARILFFVVTVMIGLPASVKVCGWVASLANSVTFLTVELLFAISFISFFVIGGLSGSFCAHAATDIMLHDTYYIVGHFHIMLSGSLMAMLFAYIYFNFKEFLGIYYNWSFAFIHCTLHFIGHILTFVPMLWLGYAGMPRRIQDYPWGYAGWHSVASLGHTIVLTGIFFFIFNICNAIYMKRPVDSRNKGFPFIPNRVSFLLINKHYSSIVINNKQLLGNVFVREYLNFKILYTGL</sequence>
<dbReference type="EC" id="7.1.1.9" evidence="5"/>
<feature type="transmembrane region" description="Helical" evidence="6">
    <location>
        <begin position="596"/>
        <end position="620"/>
    </location>
</feature>
<dbReference type="InterPro" id="IPR023615">
    <property type="entry name" value="Cyt_c_Oxase_su1_BS"/>
</dbReference>
<dbReference type="Pfam" id="PF00115">
    <property type="entry name" value="COX1"/>
    <property type="match status" value="2"/>
</dbReference>
<dbReference type="GO" id="GO:0015990">
    <property type="term" value="P:electron transport coupled proton transport"/>
    <property type="evidence" value="ECO:0007669"/>
    <property type="project" value="TreeGrafter"/>
</dbReference>
<keyword evidence="5" id="KW-0249">Electron transport</keyword>
<feature type="transmembrane region" description="Helical" evidence="6">
    <location>
        <begin position="149"/>
        <end position="166"/>
    </location>
</feature>
<evidence type="ECO:0000256" key="1">
    <source>
        <dbReference type="ARBA" id="ARBA00004141"/>
    </source>
</evidence>
<feature type="transmembrane region" description="Helical" evidence="6">
    <location>
        <begin position="550"/>
        <end position="576"/>
    </location>
</feature>
<feature type="transmembrane region" description="Helical" evidence="6">
    <location>
        <begin position="417"/>
        <end position="434"/>
    </location>
</feature>
<name>A0A6C0UCG7_9CILI</name>
<dbReference type="SUPFAM" id="SSF81442">
    <property type="entry name" value="Cytochrome c oxidase subunit I-like"/>
    <property type="match status" value="1"/>
</dbReference>
<feature type="transmembrane region" description="Helical" evidence="6">
    <location>
        <begin position="324"/>
        <end position="347"/>
    </location>
</feature>
<dbReference type="GO" id="GO:0020037">
    <property type="term" value="F:heme binding"/>
    <property type="evidence" value="ECO:0007669"/>
    <property type="project" value="InterPro"/>
</dbReference>
<proteinExistence type="inferred from homology"/>
<dbReference type="GO" id="GO:0046872">
    <property type="term" value="F:metal ion binding"/>
    <property type="evidence" value="ECO:0007669"/>
    <property type="project" value="UniProtKB-KW"/>
</dbReference>
<comment type="catalytic activity">
    <reaction evidence="5">
        <text>4 Fe(II)-[cytochrome c] + O2 + 8 H(+)(in) = 4 Fe(III)-[cytochrome c] + 2 H2O + 4 H(+)(out)</text>
        <dbReference type="Rhea" id="RHEA:11436"/>
        <dbReference type="Rhea" id="RHEA-COMP:10350"/>
        <dbReference type="Rhea" id="RHEA-COMP:14399"/>
        <dbReference type="ChEBI" id="CHEBI:15377"/>
        <dbReference type="ChEBI" id="CHEBI:15378"/>
        <dbReference type="ChEBI" id="CHEBI:15379"/>
        <dbReference type="ChEBI" id="CHEBI:29033"/>
        <dbReference type="ChEBI" id="CHEBI:29034"/>
        <dbReference type="EC" id="7.1.1.9"/>
    </reaction>
</comment>
<keyword evidence="5 8" id="KW-0496">Mitochondrion</keyword>
<comment type="pathway">
    <text evidence="5">Energy metabolism; oxidative phosphorylation.</text>
</comment>
<geneLocation type="mitochondrion" evidence="8"/>
<keyword evidence="5" id="KW-0813">Transport</keyword>
<evidence type="ECO:0000256" key="5">
    <source>
        <dbReference type="RuleBase" id="RU000369"/>
    </source>
</evidence>
<organism evidence="8">
    <name type="scientific">Gruberia lanceolata</name>
    <dbReference type="NCBI Taxonomy" id="1978530"/>
    <lineage>
        <taxon>Eukaryota</taxon>
        <taxon>Sar</taxon>
        <taxon>Alveolata</taxon>
        <taxon>Ciliophora</taxon>
        <taxon>Postciliodesmatophora</taxon>
        <taxon>Heterotrichea</taxon>
        <taxon>Heterotrichida</taxon>
        <taxon>Spirostomidae</taxon>
        <taxon>Gruberia</taxon>
    </lineage>
</organism>
<dbReference type="PROSITE" id="PS50855">
    <property type="entry name" value="COX1"/>
    <property type="match status" value="1"/>
</dbReference>
<evidence type="ECO:0000256" key="6">
    <source>
        <dbReference type="SAM" id="Phobius"/>
    </source>
</evidence>
<dbReference type="AlphaFoldDB" id="A0A6C0UCG7"/>
<keyword evidence="2 5" id="KW-0812">Transmembrane</keyword>
<protein>
    <recommendedName>
        <fullName evidence="5">Cytochrome c oxidase subunit 1</fullName>
        <ecNumber evidence="5">7.1.1.9</ecNumber>
    </recommendedName>
</protein>
<comment type="subcellular location">
    <subcellularLocation>
        <location evidence="1">Membrane</location>
        <topology evidence="1">Multi-pass membrane protein</topology>
    </subcellularLocation>
    <subcellularLocation>
        <location evidence="5">Mitochondrion inner membrane</location>
        <topology evidence="5">Multi-pass membrane protein</topology>
    </subcellularLocation>
</comment>
<dbReference type="GO" id="GO:0022904">
    <property type="term" value="P:respiratory electron transport chain"/>
    <property type="evidence" value="ECO:0007669"/>
    <property type="project" value="TreeGrafter"/>
</dbReference>
<feature type="transmembrane region" description="Helical" evidence="6">
    <location>
        <begin position="287"/>
        <end position="312"/>
    </location>
</feature>
<dbReference type="GO" id="GO:0004129">
    <property type="term" value="F:cytochrome-c oxidase activity"/>
    <property type="evidence" value="ECO:0007669"/>
    <property type="project" value="UniProtKB-EC"/>
</dbReference>
<keyword evidence="5" id="KW-0679">Respiratory chain</keyword>
<feature type="transmembrane region" description="Helical" evidence="6">
    <location>
        <begin position="21"/>
        <end position="43"/>
    </location>
</feature>
<dbReference type="PANTHER" id="PTHR10422">
    <property type="entry name" value="CYTOCHROME C OXIDASE SUBUNIT 1"/>
    <property type="match status" value="1"/>
</dbReference>
<keyword evidence="5" id="KW-0999">Mitochondrion inner membrane</keyword>
<dbReference type="PANTHER" id="PTHR10422:SF18">
    <property type="entry name" value="CYTOCHROME C OXIDASE SUBUNIT 1"/>
    <property type="match status" value="1"/>
</dbReference>
<feature type="transmembrane region" description="Helical" evidence="6">
    <location>
        <begin position="517"/>
        <end position="538"/>
    </location>
</feature>
<evidence type="ECO:0000259" key="7">
    <source>
        <dbReference type="PROSITE" id="PS50855"/>
    </source>
</evidence>
<evidence type="ECO:0000256" key="2">
    <source>
        <dbReference type="ARBA" id="ARBA00022692"/>
    </source>
</evidence>
<evidence type="ECO:0000256" key="4">
    <source>
        <dbReference type="ARBA" id="ARBA00023136"/>
    </source>
</evidence>
<feature type="transmembrane region" description="Helical" evidence="6">
    <location>
        <begin position="481"/>
        <end position="505"/>
    </location>
</feature>
<keyword evidence="5" id="KW-0186">Copper</keyword>
<dbReference type="PROSITE" id="PS00077">
    <property type="entry name" value="COX1_CUB"/>
    <property type="match status" value="1"/>
</dbReference>
<reference evidence="8" key="1">
    <citation type="journal article" date="2019" name="Mitochondrial DNA Part B Resour">
        <title>The complete mitochondrial genome of Gruberia lanceolata (Gruber, 1884) Kahl, 1932 (Ciliophora: Heterotrichea).</title>
        <authorList>
            <person name="Park M.-H."/>
            <person name="Min G.-S."/>
        </authorList>
    </citation>
    <scope>NUCLEOTIDE SEQUENCE</scope>
    <source>
        <strain evidence="8">Gben1</strain>
    </source>
</reference>
<dbReference type="InterPro" id="IPR023616">
    <property type="entry name" value="Cyt_c_oxase-like_su1_dom"/>
</dbReference>
<gene>
    <name evidence="8" type="primary">cox1</name>
</gene>
<keyword evidence="5" id="KW-0349">Heme</keyword>
<feature type="transmembrane region" description="Helical" evidence="6">
    <location>
        <begin position="105"/>
        <end position="129"/>
    </location>
</feature>
<dbReference type="PRINTS" id="PR01165">
    <property type="entry name" value="CYCOXIDASEI"/>
</dbReference>
<accession>A0A6C0UCG7</accession>
<feature type="transmembrane region" description="Helical" evidence="6">
    <location>
        <begin position="63"/>
        <end position="84"/>
    </location>
</feature>
<keyword evidence="4 5" id="KW-0472">Membrane</keyword>
<feature type="domain" description="Cytochrome oxidase subunit I profile" evidence="7">
    <location>
        <begin position="47"/>
        <end position="620"/>
    </location>
</feature>
<dbReference type="InterPro" id="IPR036927">
    <property type="entry name" value="Cyt_c_oxase-like_su1_sf"/>
</dbReference>
<dbReference type="UniPathway" id="UPA00705"/>
<keyword evidence="3 6" id="KW-1133">Transmembrane helix</keyword>
<keyword evidence="5" id="KW-0479">Metal-binding</keyword>
<comment type="similarity">
    <text evidence="5">Belongs to the heme-copper respiratory oxidase family.</text>
</comment>
<dbReference type="EMBL" id="MK301177">
    <property type="protein sequence ID" value="QIB71965.1"/>
    <property type="molecule type" value="Genomic_DNA"/>
</dbReference>
<dbReference type="Gene3D" id="1.20.210.10">
    <property type="entry name" value="Cytochrome c oxidase-like, subunit I domain"/>
    <property type="match status" value="2"/>
</dbReference>
<keyword evidence="5" id="KW-0408">Iron</keyword>
<dbReference type="InterPro" id="IPR000883">
    <property type="entry name" value="Cyt_C_Oxase_1"/>
</dbReference>
<feature type="transmembrane region" description="Helical" evidence="6">
    <location>
        <begin position="387"/>
        <end position="405"/>
    </location>
</feature>
<comment type="function">
    <text evidence="5">Component of the cytochrome c oxidase, the last enzyme in the mitochondrial electron transport chain which drives oxidative phosphorylation. The respiratory chain contains 3 multisubunit complexes succinate dehydrogenase (complex II, CII), ubiquinol-cytochrome c oxidoreductase (cytochrome b-c1 complex, complex III, CIII) and cytochrome c oxidase (complex IV, CIV), that cooperate to transfer electrons derived from NADH and succinate to molecular oxygen, creating an electrochemical gradient over the inner membrane that drives transmembrane transport and the ATP synthase. Cytochrome c oxidase is the component of the respiratory chain that catalyzes the reduction of oxygen to water. Electrons originating from reduced cytochrome c in the intermembrane space (IMS) are transferred via the dinuclear copper A center (CU(A)) of subunit 2 and heme A of subunit 1 to the active site in subunit 1, a binuclear center (BNC) formed by heme A3 and copper B (CU(B)). The BNC reduces molecular oxygen to 2 water molecules using 4 electrons from cytochrome c in the IMS and 4 protons from the mitochondrial matrix.</text>
</comment>
<dbReference type="GO" id="GO:0005743">
    <property type="term" value="C:mitochondrial inner membrane"/>
    <property type="evidence" value="ECO:0007669"/>
    <property type="project" value="UniProtKB-SubCell"/>
</dbReference>